<dbReference type="Proteomes" id="UP000046176">
    <property type="component" value="Unassembled WGS sequence"/>
</dbReference>
<keyword evidence="7 9" id="KW-0472">Membrane</keyword>
<dbReference type="EMBL" id="CCRH01000003">
    <property type="protein sequence ID" value="CDZ32572.1"/>
    <property type="molecule type" value="Genomic_DNA"/>
</dbReference>
<feature type="transmembrane region" description="Helical" evidence="9">
    <location>
        <begin position="68"/>
        <end position="86"/>
    </location>
</feature>
<dbReference type="PANTHER" id="PTHR35011">
    <property type="entry name" value="2,3-DIKETO-L-GULONATE TRAP TRANSPORTER SMALL PERMEASE PROTEIN YIAM"/>
    <property type="match status" value="1"/>
</dbReference>
<evidence type="ECO:0000256" key="4">
    <source>
        <dbReference type="ARBA" id="ARBA00022519"/>
    </source>
</evidence>
<evidence type="ECO:0000313" key="11">
    <source>
        <dbReference type="EMBL" id="CDZ32572.1"/>
    </source>
</evidence>
<dbReference type="InterPro" id="IPR055348">
    <property type="entry name" value="DctQ"/>
</dbReference>
<dbReference type="GO" id="GO:0015740">
    <property type="term" value="P:C4-dicarboxylate transport"/>
    <property type="evidence" value="ECO:0007669"/>
    <property type="project" value="TreeGrafter"/>
</dbReference>
<evidence type="ECO:0000256" key="3">
    <source>
        <dbReference type="ARBA" id="ARBA00022475"/>
    </source>
</evidence>
<evidence type="ECO:0000256" key="7">
    <source>
        <dbReference type="ARBA" id="ARBA00023136"/>
    </source>
</evidence>
<dbReference type="Pfam" id="PF04290">
    <property type="entry name" value="DctQ"/>
    <property type="match status" value="1"/>
</dbReference>
<feature type="transmembrane region" description="Helical" evidence="9">
    <location>
        <begin position="35"/>
        <end position="56"/>
    </location>
</feature>
<keyword evidence="6 9" id="KW-1133">Transmembrane helix</keyword>
<comment type="function">
    <text evidence="9">Part of the tripartite ATP-independent periplasmic (TRAP) transport system.</text>
</comment>
<comment type="subunit">
    <text evidence="9">The complex comprises the extracytoplasmic solute receptor protein and the two transmembrane proteins.</text>
</comment>
<dbReference type="RefSeq" id="WP_046665591.1">
    <property type="nucleotide sequence ID" value="NZ_CCRH01000003.1"/>
</dbReference>
<accession>A0A0T7FC28</accession>
<evidence type="ECO:0000256" key="1">
    <source>
        <dbReference type="ARBA" id="ARBA00004429"/>
    </source>
</evidence>
<organism evidence="11 12">
    <name type="scientific">Neorhizobium galegae bv. officinalis</name>
    <dbReference type="NCBI Taxonomy" id="323656"/>
    <lineage>
        <taxon>Bacteria</taxon>
        <taxon>Pseudomonadati</taxon>
        <taxon>Pseudomonadota</taxon>
        <taxon>Alphaproteobacteria</taxon>
        <taxon>Hyphomicrobiales</taxon>
        <taxon>Rhizobiaceae</taxon>
        <taxon>Rhizobium/Agrobacterium group</taxon>
        <taxon>Neorhizobium</taxon>
    </lineage>
</organism>
<sequence length="191" mass="21853">MTEHSHAPISVEEMAHAFEEEAAPVDLSPYAIEDWVTLAVFWAMGLSVFLQFFTRYVLNDSFAWTEEIAANCLVVVVFLGSVMCVRMVRHIHVDLLYRFLSRRAGRLLELVVDAISIAFFAYITWLMWRYLEIVGEERMVTVDLPRGIVFYTVFAAFALMFLRSVHNLVKDLTGTKTVREQAQDDIHAGGI</sequence>
<keyword evidence="5 9" id="KW-0812">Transmembrane</keyword>
<evidence type="ECO:0000259" key="10">
    <source>
        <dbReference type="Pfam" id="PF04290"/>
    </source>
</evidence>
<dbReference type="GO" id="GO:0005886">
    <property type="term" value="C:plasma membrane"/>
    <property type="evidence" value="ECO:0007669"/>
    <property type="project" value="UniProtKB-SubCell"/>
</dbReference>
<evidence type="ECO:0000256" key="9">
    <source>
        <dbReference type="RuleBase" id="RU369079"/>
    </source>
</evidence>
<name>A0A0T7FC28_NEOGA</name>
<dbReference type="OrthoDB" id="7843639at2"/>
<evidence type="ECO:0000313" key="12">
    <source>
        <dbReference type="Proteomes" id="UP000046176"/>
    </source>
</evidence>
<feature type="transmembrane region" description="Helical" evidence="9">
    <location>
        <begin position="148"/>
        <end position="169"/>
    </location>
</feature>
<dbReference type="PANTHER" id="PTHR35011:SF11">
    <property type="entry name" value="TRAP TRANSPORTER SMALL PERMEASE PROTEIN"/>
    <property type="match status" value="1"/>
</dbReference>
<feature type="transmembrane region" description="Helical" evidence="9">
    <location>
        <begin position="107"/>
        <end position="128"/>
    </location>
</feature>
<keyword evidence="2 9" id="KW-0813">Transport</keyword>
<evidence type="ECO:0000256" key="6">
    <source>
        <dbReference type="ARBA" id="ARBA00022989"/>
    </source>
</evidence>
<comment type="similarity">
    <text evidence="8 9">Belongs to the TRAP transporter small permease family.</text>
</comment>
<comment type="subcellular location">
    <subcellularLocation>
        <location evidence="1 9">Cell inner membrane</location>
        <topology evidence="1 9">Multi-pass membrane protein</topology>
    </subcellularLocation>
</comment>
<feature type="domain" description="Tripartite ATP-independent periplasmic transporters DctQ component" evidence="10">
    <location>
        <begin position="45"/>
        <end position="173"/>
    </location>
</feature>
<keyword evidence="4 9" id="KW-0997">Cell inner membrane</keyword>
<dbReference type="GO" id="GO:0022857">
    <property type="term" value="F:transmembrane transporter activity"/>
    <property type="evidence" value="ECO:0007669"/>
    <property type="project" value="UniProtKB-UniRule"/>
</dbReference>
<evidence type="ECO:0000256" key="5">
    <source>
        <dbReference type="ARBA" id="ARBA00022692"/>
    </source>
</evidence>
<protein>
    <recommendedName>
        <fullName evidence="9">TRAP transporter small permease protein</fullName>
    </recommendedName>
</protein>
<keyword evidence="3" id="KW-1003">Cell membrane</keyword>
<gene>
    <name evidence="11" type="ORF">NGAL_HAMBI1145_13430</name>
</gene>
<dbReference type="InterPro" id="IPR007387">
    <property type="entry name" value="TRAP_DctQ"/>
</dbReference>
<reference evidence="11 12" key="1">
    <citation type="submission" date="2014-08" db="EMBL/GenBank/DDBJ databases">
        <authorList>
            <person name="Chen Y.-H."/>
        </authorList>
    </citation>
    <scope>NUCLEOTIDE SEQUENCE [LARGE SCALE GENOMIC DNA]</scope>
</reference>
<dbReference type="AlphaFoldDB" id="A0A0T7FC28"/>
<evidence type="ECO:0000256" key="2">
    <source>
        <dbReference type="ARBA" id="ARBA00022448"/>
    </source>
</evidence>
<evidence type="ECO:0000256" key="8">
    <source>
        <dbReference type="ARBA" id="ARBA00038436"/>
    </source>
</evidence>
<proteinExistence type="inferred from homology"/>